<evidence type="ECO:0000256" key="4">
    <source>
        <dbReference type="SAM" id="SignalP"/>
    </source>
</evidence>
<dbReference type="NCBIfam" id="TIGR04183">
    <property type="entry name" value="Por_Secre_tail"/>
    <property type="match status" value="1"/>
</dbReference>
<evidence type="ECO:0008006" key="9">
    <source>
        <dbReference type="Google" id="ProtNLM"/>
    </source>
</evidence>
<evidence type="ECO:0000259" key="6">
    <source>
        <dbReference type="Pfam" id="PF18962"/>
    </source>
</evidence>
<evidence type="ECO:0000256" key="3">
    <source>
        <dbReference type="ARBA" id="ARBA00023008"/>
    </source>
</evidence>
<feature type="domain" description="Secretion system C-terminal sorting" evidence="6">
    <location>
        <begin position="122"/>
        <end position="184"/>
    </location>
</feature>
<dbReference type="Proteomes" id="UP000615760">
    <property type="component" value="Unassembled WGS sequence"/>
</dbReference>
<evidence type="ECO:0000259" key="5">
    <source>
        <dbReference type="Pfam" id="PF00127"/>
    </source>
</evidence>
<evidence type="ECO:0000256" key="1">
    <source>
        <dbReference type="ARBA" id="ARBA00022723"/>
    </source>
</evidence>
<feature type="signal peptide" evidence="4">
    <location>
        <begin position="1"/>
        <end position="18"/>
    </location>
</feature>
<reference evidence="8" key="1">
    <citation type="journal article" date="2019" name="Int. J. Syst. Evol. Microbiol.">
        <title>The Global Catalogue of Microorganisms (GCM) 10K type strain sequencing project: providing services to taxonomists for standard genome sequencing and annotation.</title>
        <authorList>
            <consortium name="The Broad Institute Genomics Platform"/>
            <consortium name="The Broad Institute Genome Sequencing Center for Infectious Disease"/>
            <person name="Wu L."/>
            <person name="Ma J."/>
        </authorList>
    </citation>
    <scope>NUCLEOTIDE SEQUENCE [LARGE SCALE GENOMIC DNA]</scope>
    <source>
        <strain evidence="8">CGMCC 1.15461</strain>
    </source>
</reference>
<organism evidence="7 8">
    <name type="scientific">Flavobacterium suaedae</name>
    <dbReference type="NCBI Taxonomy" id="1767027"/>
    <lineage>
        <taxon>Bacteria</taxon>
        <taxon>Pseudomonadati</taxon>
        <taxon>Bacteroidota</taxon>
        <taxon>Flavobacteriia</taxon>
        <taxon>Flavobacteriales</taxon>
        <taxon>Flavobacteriaceae</taxon>
        <taxon>Flavobacterium</taxon>
    </lineage>
</organism>
<evidence type="ECO:0000256" key="2">
    <source>
        <dbReference type="ARBA" id="ARBA00022729"/>
    </source>
</evidence>
<dbReference type="Pfam" id="PF18962">
    <property type="entry name" value="Por_Secre_tail"/>
    <property type="match status" value="1"/>
</dbReference>
<keyword evidence="3" id="KW-0186">Copper</keyword>
<dbReference type="InterPro" id="IPR052721">
    <property type="entry name" value="ET_Amicyanin"/>
</dbReference>
<dbReference type="InterPro" id="IPR026444">
    <property type="entry name" value="Secre_tail"/>
</dbReference>
<dbReference type="EMBL" id="BMJE01000003">
    <property type="protein sequence ID" value="GGB74256.1"/>
    <property type="molecule type" value="Genomic_DNA"/>
</dbReference>
<proteinExistence type="predicted"/>
<dbReference type="SUPFAM" id="SSF49503">
    <property type="entry name" value="Cupredoxins"/>
    <property type="match status" value="1"/>
</dbReference>
<keyword evidence="1" id="KW-0479">Metal-binding</keyword>
<dbReference type="Pfam" id="PF00127">
    <property type="entry name" value="Copper-bind"/>
    <property type="match status" value="1"/>
</dbReference>
<dbReference type="InterPro" id="IPR000923">
    <property type="entry name" value="BlueCu_1"/>
</dbReference>
<accession>A0ABQ1JTN1</accession>
<gene>
    <name evidence="7" type="ORF">GCM10007424_12720</name>
</gene>
<feature type="chain" id="PRO_5045514301" description="T9SS type A sorting domain-containing protein" evidence="4">
    <location>
        <begin position="19"/>
        <end position="191"/>
    </location>
</feature>
<keyword evidence="8" id="KW-1185">Reference proteome</keyword>
<dbReference type="RefSeq" id="WP_188620422.1">
    <property type="nucleotide sequence ID" value="NZ_BMJE01000003.1"/>
</dbReference>
<dbReference type="PANTHER" id="PTHR36507:SF1">
    <property type="entry name" value="BLL1555 PROTEIN"/>
    <property type="match status" value="1"/>
</dbReference>
<keyword evidence="2 4" id="KW-0732">Signal</keyword>
<dbReference type="InterPro" id="IPR008972">
    <property type="entry name" value="Cupredoxin"/>
</dbReference>
<sequence>MRKKLLLGLLFATMGVSAQTTHMVPWFMGVSSSETTITIDAGDTVTWTWDDSAPHTVTSQAGGAESFNSGTITGSNEEYSHTFTEVGSTSYACNFHPSMQGTIAVQSVASTEENEIVQLQYFPNPVTDVLTITAGEVIDRVVVYDMAGRVVVDATSSTATVKVYMNDFQSGSYIVKAFSQSATKSMTVVKL</sequence>
<feature type="domain" description="Blue (type 1) copper" evidence="5">
    <location>
        <begin position="35"/>
        <end position="106"/>
    </location>
</feature>
<evidence type="ECO:0000313" key="8">
    <source>
        <dbReference type="Proteomes" id="UP000615760"/>
    </source>
</evidence>
<comment type="caution">
    <text evidence="7">The sequence shown here is derived from an EMBL/GenBank/DDBJ whole genome shotgun (WGS) entry which is preliminary data.</text>
</comment>
<protein>
    <recommendedName>
        <fullName evidence="9">T9SS type A sorting domain-containing protein</fullName>
    </recommendedName>
</protein>
<evidence type="ECO:0000313" key="7">
    <source>
        <dbReference type="EMBL" id="GGB74256.1"/>
    </source>
</evidence>
<name>A0ABQ1JTN1_9FLAO</name>
<dbReference type="Gene3D" id="2.60.40.420">
    <property type="entry name" value="Cupredoxins - blue copper proteins"/>
    <property type="match status" value="1"/>
</dbReference>
<dbReference type="PANTHER" id="PTHR36507">
    <property type="entry name" value="BLL1555 PROTEIN"/>
    <property type="match status" value="1"/>
</dbReference>